<organism evidence="1 2">
    <name type="scientific">Streptantibioticus cattleyicolor (strain ATCC 35852 / DSM 46488 / JCM 4925 / NBRC 14057 / NRRL 8057)</name>
    <name type="common">Streptomyces cattleya</name>
    <dbReference type="NCBI Taxonomy" id="1003195"/>
    <lineage>
        <taxon>Bacteria</taxon>
        <taxon>Bacillati</taxon>
        <taxon>Actinomycetota</taxon>
        <taxon>Actinomycetes</taxon>
        <taxon>Kitasatosporales</taxon>
        <taxon>Streptomycetaceae</taxon>
        <taxon>Streptantibioticus</taxon>
    </lineage>
</organism>
<accession>G8WRC1</accession>
<dbReference type="PATRIC" id="fig|1003195.29.peg.564"/>
<keyword evidence="2" id="KW-1185">Reference proteome</keyword>
<proteinExistence type="predicted"/>
<name>G8WRC1_STREN</name>
<dbReference type="RefSeq" id="WP_014627368.1">
    <property type="nucleotide sequence ID" value="NC_016111.1"/>
</dbReference>
<dbReference type="EMBL" id="CP003219">
    <property type="protein sequence ID" value="AEW92938.1"/>
    <property type="molecule type" value="Genomic_DNA"/>
</dbReference>
<evidence type="ECO:0000313" key="1">
    <source>
        <dbReference type="EMBL" id="AEW92938.1"/>
    </source>
</evidence>
<dbReference type="Proteomes" id="UP000007842">
    <property type="component" value="Chromosome"/>
</dbReference>
<protein>
    <submittedName>
        <fullName evidence="1">Uncharacterized protein</fullName>
    </submittedName>
</protein>
<gene>
    <name evidence="1" type="ordered locus">SCATT_05670</name>
</gene>
<dbReference type="KEGG" id="scy:SCATT_05670"/>
<sequence>MPVIVQTPNAREPRREYAADDLDVDDSGTLVLSRGDGRDEQTIALFAPGAWLAAERT</sequence>
<evidence type="ECO:0000313" key="2">
    <source>
        <dbReference type="Proteomes" id="UP000007842"/>
    </source>
</evidence>
<dbReference type="AlphaFoldDB" id="G8WRC1"/>
<reference evidence="2" key="1">
    <citation type="submission" date="2011-12" db="EMBL/GenBank/DDBJ databases">
        <title>Complete genome sequence of Streptomyces cattleya strain DSM 46488.</title>
        <authorList>
            <person name="Ou H.-Y."/>
            <person name="Li P."/>
            <person name="Zhao C."/>
            <person name="O'Hagan D."/>
            <person name="Deng Z."/>
        </authorList>
    </citation>
    <scope>NUCLEOTIDE SEQUENCE [LARGE SCALE GENOMIC DNA]</scope>
    <source>
        <strain evidence="2">ATCC 35852 / DSM 46488 / JCM 4925 / NBRC 14057 / NRRL 8057</strain>
    </source>
</reference>
<dbReference type="HOGENOM" id="CLU_2994610_0_0_11"/>